<gene>
    <name evidence="1" type="ORF">VFPPC_03846</name>
</gene>
<proteinExistence type="predicted"/>
<dbReference type="PANTHER" id="PTHR24148:SF64">
    <property type="entry name" value="HETEROKARYON INCOMPATIBILITY DOMAIN-CONTAINING PROTEIN"/>
    <property type="match status" value="1"/>
</dbReference>
<dbReference type="STRING" id="1380566.A0A179F2S1"/>
<dbReference type="AlphaFoldDB" id="A0A179F2S1"/>
<name>A0A179F2S1_METCM</name>
<organism evidence="1 2">
    <name type="scientific">Pochonia chlamydosporia 170</name>
    <dbReference type="NCBI Taxonomy" id="1380566"/>
    <lineage>
        <taxon>Eukaryota</taxon>
        <taxon>Fungi</taxon>
        <taxon>Dikarya</taxon>
        <taxon>Ascomycota</taxon>
        <taxon>Pezizomycotina</taxon>
        <taxon>Sordariomycetes</taxon>
        <taxon>Hypocreomycetidae</taxon>
        <taxon>Hypocreales</taxon>
        <taxon>Clavicipitaceae</taxon>
        <taxon>Pochonia</taxon>
    </lineage>
</organism>
<dbReference type="OrthoDB" id="2157530at2759"/>
<dbReference type="EMBL" id="LSBJ02000002">
    <property type="protein sequence ID" value="OAQ59630.1"/>
    <property type="molecule type" value="Genomic_DNA"/>
</dbReference>
<dbReference type="KEGG" id="pchm:VFPPC_03846"/>
<dbReference type="InterPro" id="IPR052895">
    <property type="entry name" value="HetReg/Transcr_Mod"/>
</dbReference>
<evidence type="ECO:0000313" key="2">
    <source>
        <dbReference type="Proteomes" id="UP000078397"/>
    </source>
</evidence>
<keyword evidence="2" id="KW-1185">Reference proteome</keyword>
<dbReference type="PANTHER" id="PTHR24148">
    <property type="entry name" value="ANKYRIN REPEAT DOMAIN-CONTAINING PROTEIN 39 HOMOLOG-RELATED"/>
    <property type="match status" value="1"/>
</dbReference>
<accession>A0A179F2S1</accession>
<protein>
    <submittedName>
        <fullName evidence="1">Uncharacterized protein</fullName>
    </submittedName>
</protein>
<evidence type="ECO:0000313" key="1">
    <source>
        <dbReference type="EMBL" id="OAQ59630.1"/>
    </source>
</evidence>
<sequence>MLLSGPGTEIIHNIMQNFCRLNQFRGSRCGGLPANLLELLARFRYSACGDPRDEVFAPVCLASEEAMDFISPGYRQQSLRIVNELLDISIIPGETLATSFFRTQVADIRHDAYSIVRGRYNATDWTEIMSEHSKLSDVDWHAQAGESISLNRTNQVRKLRRTSKNTIALVPCPAPTGDEIFALLGSQVLYVLRRRGNRGRRYEFIGECYVHGMMDGEAVPNSLVIHDVCLV</sequence>
<comment type="caution">
    <text evidence="1">The sequence shown here is derived from an EMBL/GenBank/DDBJ whole genome shotgun (WGS) entry which is preliminary data.</text>
</comment>
<dbReference type="Proteomes" id="UP000078397">
    <property type="component" value="Unassembled WGS sequence"/>
</dbReference>
<reference evidence="1 2" key="1">
    <citation type="journal article" date="2016" name="PLoS Pathog.">
        <title>Biosynthesis of antibiotic leucinostatins in bio-control fungus Purpureocillium lilacinum and their inhibition on phytophthora revealed by genome mining.</title>
        <authorList>
            <person name="Wang G."/>
            <person name="Liu Z."/>
            <person name="Lin R."/>
            <person name="Li E."/>
            <person name="Mao Z."/>
            <person name="Ling J."/>
            <person name="Yang Y."/>
            <person name="Yin W.B."/>
            <person name="Xie B."/>
        </authorList>
    </citation>
    <scope>NUCLEOTIDE SEQUENCE [LARGE SCALE GENOMIC DNA]</scope>
    <source>
        <strain evidence="1">170</strain>
    </source>
</reference>
<dbReference type="Pfam" id="PF26639">
    <property type="entry name" value="Het-6_barrel"/>
    <property type="match status" value="1"/>
</dbReference>
<dbReference type="RefSeq" id="XP_018137623.1">
    <property type="nucleotide sequence ID" value="XM_018283298.1"/>
</dbReference>
<dbReference type="GeneID" id="28847292"/>